<keyword evidence="13" id="KW-0863">Zinc-finger</keyword>
<dbReference type="InterPro" id="IPR036236">
    <property type="entry name" value="Znf_C2H2_sf"/>
</dbReference>
<keyword evidence="5" id="KW-0832">Ubl conjugation</keyword>
<feature type="compositionally biased region" description="Low complexity" evidence="15">
    <location>
        <begin position="899"/>
        <end position="910"/>
    </location>
</feature>
<evidence type="ECO:0000256" key="4">
    <source>
        <dbReference type="ARBA" id="ARBA00022687"/>
    </source>
</evidence>
<feature type="domain" description="HMG box" evidence="16">
    <location>
        <begin position="935"/>
        <end position="1004"/>
    </location>
</feature>
<dbReference type="Gene3D" id="1.10.30.10">
    <property type="entry name" value="High mobility group box domain"/>
    <property type="match status" value="1"/>
</dbReference>
<evidence type="ECO:0000313" key="19">
    <source>
        <dbReference type="EnsemblMetazoa" id="CLYHEMP006077.1"/>
    </source>
</evidence>
<evidence type="ECO:0000256" key="10">
    <source>
        <dbReference type="ARBA" id="ARBA00025095"/>
    </source>
</evidence>
<keyword evidence="20" id="KW-1185">Reference proteome</keyword>
<keyword evidence="4" id="KW-0879">Wnt signaling pathway</keyword>
<evidence type="ECO:0000313" key="20">
    <source>
        <dbReference type="Proteomes" id="UP000594262"/>
    </source>
</evidence>
<evidence type="ECO:0000256" key="8">
    <source>
        <dbReference type="ARBA" id="ARBA00023163"/>
    </source>
</evidence>
<dbReference type="PROSITE" id="PS51148">
    <property type="entry name" value="AXH"/>
    <property type="match status" value="1"/>
</dbReference>
<dbReference type="PANTHER" id="PTHR15499">
    <property type="entry name" value="HMG BOX-CONTAINING PROTEIN 1"/>
    <property type="match status" value="1"/>
</dbReference>
<feature type="region of interest" description="Disordered" evidence="15">
    <location>
        <begin position="129"/>
        <end position="150"/>
    </location>
</feature>
<dbReference type="GO" id="GO:0016055">
    <property type="term" value="P:Wnt signaling pathway"/>
    <property type="evidence" value="ECO:0007669"/>
    <property type="project" value="UniProtKB-KW"/>
</dbReference>
<reference evidence="19" key="1">
    <citation type="submission" date="2021-01" db="UniProtKB">
        <authorList>
            <consortium name="EnsemblMetazoa"/>
        </authorList>
    </citation>
    <scope>IDENTIFICATION</scope>
</reference>
<dbReference type="SMART" id="SM00398">
    <property type="entry name" value="HMG"/>
    <property type="match status" value="1"/>
</dbReference>
<evidence type="ECO:0000256" key="1">
    <source>
        <dbReference type="ARBA" id="ARBA00004123"/>
    </source>
</evidence>
<evidence type="ECO:0000256" key="12">
    <source>
        <dbReference type="ARBA" id="ARBA00030708"/>
    </source>
</evidence>
<keyword evidence="8" id="KW-0804">Transcription</keyword>
<evidence type="ECO:0000256" key="11">
    <source>
        <dbReference type="ARBA" id="ARBA00030026"/>
    </source>
</evidence>
<feature type="compositionally biased region" description="Basic and acidic residues" evidence="15">
    <location>
        <begin position="885"/>
        <end position="896"/>
    </location>
</feature>
<evidence type="ECO:0000259" key="17">
    <source>
        <dbReference type="PROSITE" id="PS50157"/>
    </source>
</evidence>
<dbReference type="SMART" id="SM00536">
    <property type="entry name" value="AXH"/>
    <property type="match status" value="1"/>
</dbReference>
<dbReference type="InterPro" id="IPR013087">
    <property type="entry name" value="Znf_C2H2_type"/>
</dbReference>
<feature type="region of interest" description="Disordered" evidence="15">
    <location>
        <begin position="986"/>
        <end position="1017"/>
    </location>
</feature>
<feature type="region of interest" description="Disordered" evidence="15">
    <location>
        <begin position="1055"/>
        <end position="1097"/>
    </location>
</feature>
<evidence type="ECO:0000256" key="13">
    <source>
        <dbReference type="PROSITE-ProRule" id="PRU00042"/>
    </source>
</evidence>
<evidence type="ECO:0000256" key="3">
    <source>
        <dbReference type="ARBA" id="ARBA00022491"/>
    </source>
</evidence>
<feature type="compositionally biased region" description="Basic and acidic residues" evidence="15">
    <location>
        <begin position="103"/>
        <end position="112"/>
    </location>
</feature>
<evidence type="ECO:0000256" key="5">
    <source>
        <dbReference type="ARBA" id="ARBA00022843"/>
    </source>
</evidence>
<feature type="region of interest" description="Disordered" evidence="15">
    <location>
        <begin position="84"/>
        <end position="112"/>
    </location>
</feature>
<keyword evidence="6" id="KW-0805">Transcription regulation</keyword>
<dbReference type="InterPro" id="IPR039655">
    <property type="entry name" value="HBP1"/>
</dbReference>
<dbReference type="PROSITE" id="PS00028">
    <property type="entry name" value="ZINC_FINGER_C2H2_1"/>
    <property type="match status" value="2"/>
</dbReference>
<dbReference type="GO" id="GO:0008270">
    <property type="term" value="F:zinc ion binding"/>
    <property type="evidence" value="ECO:0007669"/>
    <property type="project" value="UniProtKB-KW"/>
</dbReference>
<dbReference type="PROSITE" id="PS50157">
    <property type="entry name" value="ZINC_FINGER_C2H2_2"/>
    <property type="match status" value="2"/>
</dbReference>
<evidence type="ECO:0000256" key="2">
    <source>
        <dbReference type="ARBA" id="ARBA00017229"/>
    </source>
</evidence>
<feature type="domain" description="AXH" evidence="18">
    <location>
        <begin position="623"/>
        <end position="763"/>
    </location>
</feature>
<dbReference type="RefSeq" id="XP_066933011.1">
    <property type="nucleotide sequence ID" value="XM_067076910.1"/>
</dbReference>
<keyword evidence="3" id="KW-0678">Repressor</keyword>
<protein>
    <recommendedName>
        <fullName evidence="2">HMG box-containing protein 1</fullName>
    </recommendedName>
    <alternativeName>
        <fullName evidence="12">HMG box transcription factor 1</fullName>
    </alternativeName>
    <alternativeName>
        <fullName evidence="11">High mobility group box transcription factor 1</fullName>
    </alternativeName>
</protein>
<sequence>MMISELKNLKPIKEEVPGTDTQKPGKLLRCPQEGCGKVFRSSPGYRYHLKSHDIDPRPHVCHVCHKKFKSANGLKYHLRKAHHIEPVASKQNNNNNNGNANSPKDRESLSSEEDHLFNMNEYNSRGYVNGGGGSFSSDRTSSIAPSPLTKSLSSPLIKNIPLSPLLKSPLDFTQYLSTSSSGSGSQSPYPVKDRYGNFFDRRNDFTRKYGTDDFTQRGSLSEYTQQCHQNNMEFRNQCQRLSTGDLSNPRLPSVDFQSQRSFDYFDRRPDGGFHSPHPGHHGVYNNFNNHKNPADELQYTSLNDVKPSTLHGGGRLFSPFKDLVPPNEAKEYPNSLINSHPHNMPCVSTNNNNSCSYQDNPYSNSLNLPTVAKSQCHLSQNTEQIVPDISSPGCQLSPPAYDRNNNNHITNVKRGTSESSIDSDSVFQNENSVISPVPTSTLSPVLPSPDIIKKLRMDSITDTKEPYFPVSSMESILQSPKSLLTRRTSRSKSIPPALVINPNPSSMEIDSKGKDVGVKKDQASKLRQLAEFATSPRSLYNHSPLTSLTPSLLGTDGSGVEWGLKSPSKFSFSDKSFLLTPTVHRQSVGSESHPTSGSDSIITSTHPVSPYNIHNIQTPSYWQPQIWPTPVWLCFLKGCHVKFEQDDLNFRTSEEVADYCTTPGGRKRDNMNFYTSGMKIVCIKMEQSMNSAREMVVLTFEQIIPGTQRLVAKCPSDHPFYVKHKGWVASSPTEAMARYGTSFRALAVADTVIPSPSSNNKLIATPSNTLSPLVKSSVAEVFTFNTNETKMFTQATKIVKTEPPSSSSTAAFMAPKLPPPPPPTTLNLSSIVTQPKPPHSTASSTSSPSSSSTVETITLTFSSKASEQDSNSSTAKLVNEYKNLMTKDKTNRDPEFNKSLSDSESSPSVSVETNALGGGGIRKKRRKPLTGEEKDRRPMNGFMLFAKSMRVELTKEFPGKDNRAISKLLGERWRESSEEKREEFARSAKEMADERMKVNPDCWKRKHKKDPKDGAQMSVVSPLGAQKMEQNNNTMLTNNNDVEFDVPSQIKKIKLEEPDEMVYSPMEDENSMTPTNSPPPSRSITPKEEEQEIPLQT</sequence>
<keyword evidence="7 14" id="KW-0238">DNA-binding</keyword>
<comment type="function">
    <text evidence="10">Transcriptional repressor that binds to the promoter region of target genes. Plays a role in the regulation of the cell cycle and of the Wnt pathway. Binds preferentially to the sequence 5'-TTCATTCATTCA-3'. Binding to the histone H1.0 promoter is enhanced by interaction with RB1. Disrupts the interaction between DNA and TCF4.</text>
</comment>
<dbReference type="AlphaFoldDB" id="A0A7M5WJZ3"/>
<dbReference type="Pfam" id="PF08517">
    <property type="entry name" value="AXH"/>
    <property type="match status" value="1"/>
</dbReference>
<accession>A0A7M5WJZ3</accession>
<dbReference type="Proteomes" id="UP000594262">
    <property type="component" value="Unplaced"/>
</dbReference>
<comment type="subcellular location">
    <subcellularLocation>
        <location evidence="1">Nucleus</location>
    </subcellularLocation>
</comment>
<dbReference type="PANTHER" id="PTHR15499:SF3">
    <property type="entry name" value="HMG BOX-CONTAINING PROTEIN 1"/>
    <property type="match status" value="1"/>
</dbReference>
<evidence type="ECO:0000259" key="18">
    <source>
        <dbReference type="PROSITE" id="PS51148"/>
    </source>
</evidence>
<feature type="domain" description="C2H2-type" evidence="17">
    <location>
        <begin position="28"/>
        <end position="52"/>
    </location>
</feature>
<keyword evidence="9 14" id="KW-0539">Nucleus</keyword>
<keyword evidence="13" id="KW-0479">Metal-binding</keyword>
<dbReference type="GO" id="GO:0003723">
    <property type="term" value="F:RNA binding"/>
    <property type="evidence" value="ECO:0007669"/>
    <property type="project" value="InterPro"/>
</dbReference>
<evidence type="ECO:0000259" key="16">
    <source>
        <dbReference type="PROSITE" id="PS50118"/>
    </source>
</evidence>
<feature type="compositionally biased region" description="Basic and acidic residues" evidence="15">
    <location>
        <begin position="986"/>
        <end position="998"/>
    </location>
</feature>
<feature type="domain" description="C2H2-type" evidence="17">
    <location>
        <begin position="59"/>
        <end position="87"/>
    </location>
</feature>
<evidence type="ECO:0000256" key="14">
    <source>
        <dbReference type="PROSITE-ProRule" id="PRU00267"/>
    </source>
</evidence>
<feature type="region of interest" description="Disordered" evidence="15">
    <location>
        <begin position="884"/>
        <end position="937"/>
    </location>
</feature>
<keyword evidence="13" id="KW-0862">Zinc</keyword>
<feature type="DNA-binding region" description="HMG box" evidence="14">
    <location>
        <begin position="935"/>
        <end position="1004"/>
    </location>
</feature>
<dbReference type="Pfam" id="PF00505">
    <property type="entry name" value="HMG_box"/>
    <property type="match status" value="1"/>
</dbReference>
<evidence type="ECO:0000256" key="6">
    <source>
        <dbReference type="ARBA" id="ARBA00023015"/>
    </source>
</evidence>
<name>A0A7M5WJZ3_9CNID</name>
<dbReference type="OrthoDB" id="1919336at2759"/>
<feature type="region of interest" description="Disordered" evidence="15">
    <location>
        <begin position="799"/>
        <end position="853"/>
    </location>
</feature>
<organism evidence="19 20">
    <name type="scientific">Clytia hemisphaerica</name>
    <dbReference type="NCBI Taxonomy" id="252671"/>
    <lineage>
        <taxon>Eukaryota</taxon>
        <taxon>Metazoa</taxon>
        <taxon>Cnidaria</taxon>
        <taxon>Hydrozoa</taxon>
        <taxon>Hydroidolina</taxon>
        <taxon>Leptothecata</taxon>
        <taxon>Obeliida</taxon>
        <taxon>Clytiidae</taxon>
        <taxon>Clytia</taxon>
    </lineage>
</organism>
<feature type="compositionally biased region" description="Low complexity" evidence="15">
    <location>
        <begin position="92"/>
        <end position="101"/>
    </location>
</feature>
<dbReference type="GeneID" id="136820701"/>
<dbReference type="InterPro" id="IPR036910">
    <property type="entry name" value="HMG_box_dom_sf"/>
</dbReference>
<dbReference type="SUPFAM" id="SSF47095">
    <property type="entry name" value="HMG-box"/>
    <property type="match status" value="1"/>
</dbReference>
<feature type="compositionally biased region" description="Polar residues" evidence="15">
    <location>
        <begin position="135"/>
        <end position="144"/>
    </location>
</feature>
<dbReference type="EnsemblMetazoa" id="CLYHEMT006077.1">
    <property type="protein sequence ID" value="CLYHEMP006077.1"/>
    <property type="gene ID" value="CLYHEMG006077"/>
</dbReference>
<dbReference type="GO" id="GO:0005634">
    <property type="term" value="C:nucleus"/>
    <property type="evidence" value="ECO:0007669"/>
    <property type="project" value="UniProtKB-SubCell"/>
</dbReference>
<dbReference type="Gene3D" id="3.30.160.60">
    <property type="entry name" value="Classic Zinc Finger"/>
    <property type="match status" value="1"/>
</dbReference>
<dbReference type="InterPro" id="IPR009071">
    <property type="entry name" value="HMG_box_dom"/>
</dbReference>
<evidence type="ECO:0000256" key="7">
    <source>
        <dbReference type="ARBA" id="ARBA00023125"/>
    </source>
</evidence>
<evidence type="ECO:0000256" key="9">
    <source>
        <dbReference type="ARBA" id="ARBA00023242"/>
    </source>
</evidence>
<dbReference type="SMART" id="SM00355">
    <property type="entry name" value="ZnF_C2H2"/>
    <property type="match status" value="2"/>
</dbReference>
<dbReference type="InterPro" id="IPR003652">
    <property type="entry name" value="Ataxin_AXH_dom"/>
</dbReference>
<dbReference type="Pfam" id="PF00096">
    <property type="entry name" value="zf-C2H2"/>
    <property type="match status" value="1"/>
</dbReference>
<dbReference type="GO" id="GO:0000978">
    <property type="term" value="F:RNA polymerase II cis-regulatory region sequence-specific DNA binding"/>
    <property type="evidence" value="ECO:0007669"/>
    <property type="project" value="TreeGrafter"/>
</dbReference>
<feature type="compositionally biased region" description="Low complexity" evidence="15">
    <location>
        <begin position="839"/>
        <end position="853"/>
    </location>
</feature>
<dbReference type="PROSITE" id="PS50118">
    <property type="entry name" value="HMG_BOX_2"/>
    <property type="match status" value="1"/>
</dbReference>
<dbReference type="InterPro" id="IPR036096">
    <property type="entry name" value="Ataxin_AXH_dom_sf"/>
</dbReference>
<proteinExistence type="predicted"/>
<dbReference type="SUPFAM" id="SSF57667">
    <property type="entry name" value="beta-beta-alpha zinc fingers"/>
    <property type="match status" value="1"/>
</dbReference>
<dbReference type="GO" id="GO:0000981">
    <property type="term" value="F:DNA-binding transcription factor activity, RNA polymerase II-specific"/>
    <property type="evidence" value="ECO:0007669"/>
    <property type="project" value="TreeGrafter"/>
</dbReference>
<evidence type="ECO:0000256" key="15">
    <source>
        <dbReference type="SAM" id="MobiDB-lite"/>
    </source>
</evidence>
<dbReference type="SUPFAM" id="SSF102031">
    <property type="entry name" value="AXH domain"/>
    <property type="match status" value="1"/>
</dbReference>